<dbReference type="Pfam" id="PF18701">
    <property type="entry name" value="DUF5641"/>
    <property type="match status" value="1"/>
</dbReference>
<evidence type="ECO:0000313" key="2">
    <source>
        <dbReference type="EMBL" id="KAJ8952302.1"/>
    </source>
</evidence>
<sequence length="273" mass="31182">VPERLNEKRDTSEVPTNRLNLYERLQQIVQHFWRRWSAEYLTSIQQRTKWRRRVPELNVGDLVVIRDDNSPPLCWKIGRITTLLPGADGITRVVNVLVKGGEVKLSVNRLYMNVSAAAASEDQSFILDNSKSTGRGRIMWAHFKQMHEIFGNDPENEPLSIASNGLGLIVLSNTAKQSVHQTLNLSWVARDLTDVGRMRSLITPVIPRIFSPWWGGFFERLIGLVKQLLRRVLGRASLNYEELLTVICDCEAVVTSRPLTYVSDDARLRDDFT</sequence>
<feature type="non-terminal residue" evidence="2">
    <location>
        <position position="1"/>
    </location>
</feature>
<evidence type="ECO:0000313" key="3">
    <source>
        <dbReference type="Proteomes" id="UP001162164"/>
    </source>
</evidence>
<organism evidence="2 3">
    <name type="scientific">Molorchus minor</name>
    <dbReference type="NCBI Taxonomy" id="1323400"/>
    <lineage>
        <taxon>Eukaryota</taxon>
        <taxon>Metazoa</taxon>
        <taxon>Ecdysozoa</taxon>
        <taxon>Arthropoda</taxon>
        <taxon>Hexapoda</taxon>
        <taxon>Insecta</taxon>
        <taxon>Pterygota</taxon>
        <taxon>Neoptera</taxon>
        <taxon>Endopterygota</taxon>
        <taxon>Coleoptera</taxon>
        <taxon>Polyphaga</taxon>
        <taxon>Cucujiformia</taxon>
        <taxon>Chrysomeloidea</taxon>
        <taxon>Cerambycidae</taxon>
        <taxon>Lamiinae</taxon>
        <taxon>Monochamini</taxon>
        <taxon>Molorchus</taxon>
    </lineage>
</organism>
<evidence type="ECO:0000259" key="1">
    <source>
        <dbReference type="Pfam" id="PF18701"/>
    </source>
</evidence>
<name>A0ABQ9IRR6_9CUCU</name>
<gene>
    <name evidence="2" type="ORF">NQ317_017615</name>
</gene>
<dbReference type="PANTHER" id="PTHR47331">
    <property type="entry name" value="PHD-TYPE DOMAIN-CONTAINING PROTEIN"/>
    <property type="match status" value="1"/>
</dbReference>
<dbReference type="Proteomes" id="UP001162164">
    <property type="component" value="Unassembled WGS sequence"/>
</dbReference>
<feature type="domain" description="DUF5641" evidence="1">
    <location>
        <begin position="22"/>
        <end position="111"/>
    </location>
</feature>
<proteinExistence type="predicted"/>
<keyword evidence="3" id="KW-1185">Reference proteome</keyword>
<comment type="caution">
    <text evidence="2">The sequence shown here is derived from an EMBL/GenBank/DDBJ whole genome shotgun (WGS) entry which is preliminary data.</text>
</comment>
<dbReference type="EMBL" id="JAPWTJ010003750">
    <property type="protein sequence ID" value="KAJ8952302.1"/>
    <property type="molecule type" value="Genomic_DNA"/>
</dbReference>
<accession>A0ABQ9IRR6</accession>
<dbReference type="InterPro" id="IPR040676">
    <property type="entry name" value="DUF5641"/>
</dbReference>
<protein>
    <recommendedName>
        <fullName evidence="1">DUF5641 domain-containing protein</fullName>
    </recommendedName>
</protein>
<reference evidence="2" key="1">
    <citation type="journal article" date="2023" name="Insect Mol. Biol.">
        <title>Genome sequencing provides insights into the evolution of gene families encoding plant cell wall-degrading enzymes in longhorned beetles.</title>
        <authorList>
            <person name="Shin N.R."/>
            <person name="Okamura Y."/>
            <person name="Kirsch R."/>
            <person name="Pauchet Y."/>
        </authorList>
    </citation>
    <scope>NUCLEOTIDE SEQUENCE</scope>
    <source>
        <strain evidence="2">MMC_N1</strain>
    </source>
</reference>